<evidence type="ECO:0000256" key="2">
    <source>
        <dbReference type="ARBA" id="ARBA00004908"/>
    </source>
</evidence>
<keyword evidence="6" id="KW-0455">Luminescence</keyword>
<evidence type="ECO:0000256" key="4">
    <source>
        <dbReference type="ARBA" id="ARBA00022857"/>
    </source>
</evidence>
<keyword evidence="10" id="KW-1185">Reference proteome</keyword>
<comment type="caution">
    <text evidence="9">The sequence shown here is derived from an EMBL/GenBank/DDBJ whole genome shotgun (WGS) entry which is preliminary data.</text>
</comment>
<evidence type="ECO:0000256" key="3">
    <source>
        <dbReference type="ARBA" id="ARBA00010915"/>
    </source>
</evidence>
<reference evidence="9 10" key="1">
    <citation type="submission" date="2024-03" db="EMBL/GenBank/DDBJ databases">
        <authorList>
            <person name="Jo J.-H."/>
        </authorList>
    </citation>
    <scope>NUCLEOTIDE SEQUENCE [LARGE SCALE GENOMIC DNA]</scope>
    <source>
        <strain evidence="9 10">PS1R-30</strain>
    </source>
</reference>
<evidence type="ECO:0000313" key="9">
    <source>
        <dbReference type="EMBL" id="MEJ5979097.1"/>
    </source>
</evidence>
<name>A0ABU8S181_9SPHN</name>
<evidence type="ECO:0000256" key="1">
    <source>
        <dbReference type="ARBA" id="ARBA00003277"/>
    </source>
</evidence>
<protein>
    <recommendedName>
        <fullName evidence="8">Acyl-CoA reductase</fullName>
        <ecNumber evidence="8">1.2.1.50</ecNumber>
    </recommendedName>
</protein>
<dbReference type="Gene3D" id="3.40.309.10">
    <property type="entry name" value="Aldehyde Dehydrogenase, Chain A, domain 2"/>
    <property type="match status" value="1"/>
</dbReference>
<gene>
    <name evidence="9" type="ORF">WG901_20765</name>
</gene>
<keyword evidence="5 8" id="KW-0560">Oxidoreductase</keyword>
<comment type="function">
    <text evidence="1">LuxC is the fatty acid reductase enzyme responsible for synthesis of the aldehyde substrate for the luminescent reaction catalyzed by luciferase.</text>
</comment>
<comment type="similarity">
    <text evidence="3 8">Belongs to the LuxC family.</text>
</comment>
<dbReference type="InterPro" id="IPR008670">
    <property type="entry name" value="CoA_reduct_LuxC"/>
</dbReference>
<sequence>MPSSVDIPIIARGRIILPTDGDAVEFKGRGGAAFRSPDPHRHIQDLVLGNAALLADLNAAKVADIVDFLAEAGKRLRLEDNAWLQESFALALQAGGLAEPILRGVYDQLPYMFDGCALTALADQTIGIAYLDGWVSGGAPYDNVRVRAVGTRQLHITAGNVPVVAALTVIRGALTKSDILIKSPSNDPLTANAIARTLIDLDPAHPVVKHIAVAYWKGGDEAMESQIVRTSRIDKITAWGGMSSVKHIQKFLSPGIDLTALNPKYSMSMIGADALASEAAMDEAALGVAVISGFYNQTACANTRVVYVESGTDEADIERLVQFGRRIVAAFAALPPVISTPAETRNRDLEAELEAVSLEDDFYHVEGDTLTGGVVISKFPDRVDFYDQLNNRVVNIVPVPDLLDVAKWCDDTTQTVGIYPETIRDRLLDTFSLVGVQRMVSLSGGDSMQIFHDMHTLPPGMPHDGIEPLRRNVRWVIDHRPASHEASALGIAAE</sequence>
<keyword evidence="4 8" id="KW-0521">NADP</keyword>
<evidence type="ECO:0000256" key="7">
    <source>
        <dbReference type="ARBA" id="ARBA00049412"/>
    </source>
</evidence>
<dbReference type="InterPro" id="IPR016163">
    <property type="entry name" value="Ald_DH_C"/>
</dbReference>
<dbReference type="PIRSF" id="PIRSF009414">
    <property type="entry name" value="LuxC"/>
    <property type="match status" value="1"/>
</dbReference>
<dbReference type="InterPro" id="IPR016162">
    <property type="entry name" value="Ald_DH_N"/>
</dbReference>
<evidence type="ECO:0000313" key="10">
    <source>
        <dbReference type="Proteomes" id="UP001361239"/>
    </source>
</evidence>
<dbReference type="SUPFAM" id="SSF53720">
    <property type="entry name" value="ALDH-like"/>
    <property type="match status" value="1"/>
</dbReference>
<dbReference type="Gene3D" id="3.40.605.10">
    <property type="entry name" value="Aldehyde Dehydrogenase, Chain A, domain 1"/>
    <property type="match status" value="1"/>
</dbReference>
<accession>A0ABU8S181</accession>
<dbReference type="InterPro" id="IPR016161">
    <property type="entry name" value="Ald_DH/histidinol_DH"/>
</dbReference>
<comment type="catalytic activity">
    <reaction evidence="7 8">
        <text>a long-chain fatty aldehyde + NADP(+) + CoA = a long-chain fatty acyl-CoA + NADPH + H(+)</text>
        <dbReference type="Rhea" id="RHEA:15437"/>
        <dbReference type="ChEBI" id="CHEBI:15378"/>
        <dbReference type="ChEBI" id="CHEBI:17176"/>
        <dbReference type="ChEBI" id="CHEBI:57287"/>
        <dbReference type="ChEBI" id="CHEBI:57783"/>
        <dbReference type="ChEBI" id="CHEBI:58349"/>
        <dbReference type="ChEBI" id="CHEBI:83139"/>
        <dbReference type="EC" id="1.2.1.50"/>
    </reaction>
</comment>
<organism evidence="9 10">
    <name type="scientific">Novosphingobium anseongense</name>
    <dbReference type="NCBI Taxonomy" id="3133436"/>
    <lineage>
        <taxon>Bacteria</taxon>
        <taxon>Pseudomonadati</taxon>
        <taxon>Pseudomonadota</taxon>
        <taxon>Alphaproteobacteria</taxon>
        <taxon>Sphingomonadales</taxon>
        <taxon>Sphingomonadaceae</taxon>
        <taxon>Novosphingobium</taxon>
    </lineage>
</organism>
<dbReference type="EC" id="1.2.1.50" evidence="8"/>
<proteinExistence type="inferred from homology"/>
<evidence type="ECO:0000256" key="8">
    <source>
        <dbReference type="PIRNR" id="PIRNR009414"/>
    </source>
</evidence>
<dbReference type="EMBL" id="JBBHJZ010000005">
    <property type="protein sequence ID" value="MEJ5979097.1"/>
    <property type="molecule type" value="Genomic_DNA"/>
</dbReference>
<comment type="pathway">
    <text evidence="2">Lipid metabolism; fatty acid reduction for biolumincescence.</text>
</comment>
<evidence type="ECO:0000256" key="5">
    <source>
        <dbReference type="ARBA" id="ARBA00023002"/>
    </source>
</evidence>
<dbReference type="Pfam" id="PF05893">
    <property type="entry name" value="LuxC"/>
    <property type="match status" value="1"/>
</dbReference>
<evidence type="ECO:0000256" key="6">
    <source>
        <dbReference type="ARBA" id="ARBA00023223"/>
    </source>
</evidence>
<dbReference type="RefSeq" id="WP_339589034.1">
    <property type="nucleotide sequence ID" value="NZ_JBBHJZ010000005.1"/>
</dbReference>
<dbReference type="Proteomes" id="UP001361239">
    <property type="component" value="Unassembled WGS sequence"/>
</dbReference>